<feature type="transmembrane region" description="Helical" evidence="9">
    <location>
        <begin position="343"/>
        <end position="370"/>
    </location>
</feature>
<feature type="transmembrane region" description="Helical" evidence="9">
    <location>
        <begin position="118"/>
        <end position="138"/>
    </location>
</feature>
<evidence type="ECO:0000256" key="1">
    <source>
        <dbReference type="ARBA" id="ARBA00004141"/>
    </source>
</evidence>
<feature type="transmembrane region" description="Helical" evidence="9">
    <location>
        <begin position="262"/>
        <end position="291"/>
    </location>
</feature>
<evidence type="ECO:0000256" key="7">
    <source>
        <dbReference type="ARBA" id="ARBA00023303"/>
    </source>
</evidence>
<evidence type="ECO:0000313" key="11">
    <source>
        <dbReference type="EMBL" id="CAH3122349.1"/>
    </source>
</evidence>
<evidence type="ECO:0000256" key="9">
    <source>
        <dbReference type="SAM" id="Phobius"/>
    </source>
</evidence>
<dbReference type="Proteomes" id="UP001159428">
    <property type="component" value="Unassembled WGS sequence"/>
</dbReference>
<feature type="domain" description="Potassium channel" evidence="10">
    <location>
        <begin position="77"/>
        <end position="146"/>
    </location>
</feature>
<dbReference type="EMBL" id="CALNXJ010000019">
    <property type="protein sequence ID" value="CAH3122349.1"/>
    <property type="molecule type" value="Genomic_DNA"/>
</dbReference>
<gene>
    <name evidence="11" type="ORF">PMEA_00009566</name>
</gene>
<proteinExistence type="inferred from homology"/>
<evidence type="ECO:0000256" key="2">
    <source>
        <dbReference type="ARBA" id="ARBA00022448"/>
    </source>
</evidence>
<feature type="transmembrane region" description="Helical" evidence="9">
    <location>
        <begin position="312"/>
        <end position="331"/>
    </location>
</feature>
<keyword evidence="12" id="KW-1185">Reference proteome</keyword>
<comment type="caution">
    <text evidence="11">The sequence shown here is derived from an EMBL/GenBank/DDBJ whole genome shotgun (WGS) entry which is preliminary data.</text>
</comment>
<feature type="transmembrane region" description="Helical" evidence="9">
    <location>
        <begin position="173"/>
        <end position="191"/>
    </location>
</feature>
<sequence>KRYSYRDKELTMSTPLKTAFLRTLGLLLWTLFSAWLFVKVEHTEKDHKEEKYYLLLSLFESLASKYNMSLEEFNKISTVAYEALSEPKPQWTYHVAVTFVIQAVTTIGYGFITPQTSTGQMLCIFVCLIGVPITLLTLKSIGELIAKWVHTIVWKFEKEILKRPEPKQMQTKSAVILFSFMVLLIVVSALCIRDSNWSFVEGIYFWFVTFTTIGFGDYILWKPTRIKKLSLNSFHIDSVSGLCFTGYGNITPKTPEGQMLCIFLCLLGIPITLLLLNSVGAVIAKLVNTLVKKFESKILKREEPMNVEKKSAMILFLFMVLGIVMNALVLIHLEDWTFVEALYFWFVTVTTMGFGLCIVSSVFNSIMAALDERNWWFKCSARISRRIQGRVD</sequence>
<protein>
    <recommendedName>
        <fullName evidence="10">Potassium channel domain-containing protein</fullName>
    </recommendedName>
</protein>
<feature type="non-terminal residue" evidence="11">
    <location>
        <position position="392"/>
    </location>
</feature>
<feature type="transmembrane region" description="Helical" evidence="9">
    <location>
        <begin position="20"/>
        <end position="38"/>
    </location>
</feature>
<dbReference type="PANTHER" id="PTHR11003">
    <property type="entry name" value="POTASSIUM CHANNEL, SUBFAMILY K"/>
    <property type="match status" value="1"/>
</dbReference>
<feature type="domain" description="Potassium channel" evidence="10">
    <location>
        <begin position="245"/>
        <end position="284"/>
    </location>
</feature>
<dbReference type="GO" id="GO:0022841">
    <property type="term" value="F:potassium ion leak channel activity"/>
    <property type="evidence" value="ECO:0007669"/>
    <property type="project" value="TreeGrafter"/>
</dbReference>
<evidence type="ECO:0000256" key="8">
    <source>
        <dbReference type="RuleBase" id="RU003857"/>
    </source>
</evidence>
<feature type="transmembrane region" description="Helical" evidence="9">
    <location>
        <begin position="91"/>
        <end position="112"/>
    </location>
</feature>
<name>A0AAU9WQ63_9CNID</name>
<dbReference type="InterPro" id="IPR003280">
    <property type="entry name" value="2pore_dom_K_chnl"/>
</dbReference>
<dbReference type="SUPFAM" id="SSF81324">
    <property type="entry name" value="Voltage-gated potassium channels"/>
    <property type="match status" value="4"/>
</dbReference>
<keyword evidence="3 8" id="KW-0812">Transmembrane</keyword>
<evidence type="ECO:0000256" key="5">
    <source>
        <dbReference type="ARBA" id="ARBA00023065"/>
    </source>
</evidence>
<comment type="similarity">
    <text evidence="8">Belongs to the two pore domain potassium channel (TC 1.A.1.8) family.</text>
</comment>
<dbReference type="GO" id="GO:0015271">
    <property type="term" value="F:outward rectifier potassium channel activity"/>
    <property type="evidence" value="ECO:0007669"/>
    <property type="project" value="TreeGrafter"/>
</dbReference>
<keyword evidence="2 8" id="KW-0813">Transport</keyword>
<feature type="non-terminal residue" evidence="11">
    <location>
        <position position="1"/>
    </location>
</feature>
<dbReference type="AlphaFoldDB" id="A0AAU9WQ63"/>
<evidence type="ECO:0000256" key="6">
    <source>
        <dbReference type="ARBA" id="ARBA00023136"/>
    </source>
</evidence>
<evidence type="ECO:0000256" key="3">
    <source>
        <dbReference type="ARBA" id="ARBA00022692"/>
    </source>
</evidence>
<evidence type="ECO:0000256" key="4">
    <source>
        <dbReference type="ARBA" id="ARBA00022989"/>
    </source>
</evidence>
<dbReference type="GO" id="GO:0030322">
    <property type="term" value="P:stabilization of membrane potential"/>
    <property type="evidence" value="ECO:0007669"/>
    <property type="project" value="TreeGrafter"/>
</dbReference>
<feature type="domain" description="Potassium channel" evidence="10">
    <location>
        <begin position="182"/>
        <end position="219"/>
    </location>
</feature>
<dbReference type="PANTHER" id="PTHR11003:SF345">
    <property type="entry name" value="TWIK FAMILY OF POTASSIUM CHANNELS PROTEIN 18"/>
    <property type="match status" value="1"/>
</dbReference>
<feature type="domain" description="Potassium channel" evidence="10">
    <location>
        <begin position="317"/>
        <end position="355"/>
    </location>
</feature>
<dbReference type="Gene3D" id="1.10.287.70">
    <property type="match status" value="2"/>
</dbReference>
<evidence type="ECO:0000259" key="10">
    <source>
        <dbReference type="Pfam" id="PF07885"/>
    </source>
</evidence>
<dbReference type="PRINTS" id="PR01333">
    <property type="entry name" value="2POREKCHANEL"/>
</dbReference>
<keyword evidence="6 9" id="KW-0472">Membrane</keyword>
<comment type="subcellular location">
    <subcellularLocation>
        <location evidence="1">Membrane</location>
        <topology evidence="1">Multi-pass membrane protein</topology>
    </subcellularLocation>
</comment>
<dbReference type="Pfam" id="PF07885">
    <property type="entry name" value="Ion_trans_2"/>
    <property type="match status" value="4"/>
</dbReference>
<accession>A0AAU9WQ63</accession>
<keyword evidence="7 8" id="KW-0407">Ion channel</keyword>
<keyword evidence="4 9" id="KW-1133">Transmembrane helix</keyword>
<reference evidence="11 12" key="1">
    <citation type="submission" date="2022-05" db="EMBL/GenBank/DDBJ databases">
        <authorList>
            <consortium name="Genoscope - CEA"/>
            <person name="William W."/>
        </authorList>
    </citation>
    <scope>NUCLEOTIDE SEQUENCE [LARGE SCALE GENOMIC DNA]</scope>
</reference>
<evidence type="ECO:0000313" key="12">
    <source>
        <dbReference type="Proteomes" id="UP001159428"/>
    </source>
</evidence>
<organism evidence="11 12">
    <name type="scientific">Pocillopora meandrina</name>
    <dbReference type="NCBI Taxonomy" id="46732"/>
    <lineage>
        <taxon>Eukaryota</taxon>
        <taxon>Metazoa</taxon>
        <taxon>Cnidaria</taxon>
        <taxon>Anthozoa</taxon>
        <taxon>Hexacorallia</taxon>
        <taxon>Scleractinia</taxon>
        <taxon>Astrocoeniina</taxon>
        <taxon>Pocilloporidae</taxon>
        <taxon>Pocillopora</taxon>
    </lineage>
</organism>
<dbReference type="InterPro" id="IPR013099">
    <property type="entry name" value="K_chnl_dom"/>
</dbReference>
<feature type="transmembrane region" description="Helical" evidence="9">
    <location>
        <begin position="203"/>
        <end position="221"/>
    </location>
</feature>
<keyword evidence="5 8" id="KW-0406">Ion transport</keyword>
<dbReference type="GO" id="GO:0005886">
    <property type="term" value="C:plasma membrane"/>
    <property type="evidence" value="ECO:0007669"/>
    <property type="project" value="TreeGrafter"/>
</dbReference>